<dbReference type="RefSeq" id="XP_056491225.1">
    <property type="nucleotide sequence ID" value="XM_056628491.1"/>
</dbReference>
<keyword evidence="1" id="KW-0694">RNA-binding</keyword>
<proteinExistence type="predicted"/>
<organism evidence="4 5">
    <name type="scientific">Penicillium cosmopolitanum</name>
    <dbReference type="NCBI Taxonomy" id="1131564"/>
    <lineage>
        <taxon>Eukaryota</taxon>
        <taxon>Fungi</taxon>
        <taxon>Dikarya</taxon>
        <taxon>Ascomycota</taxon>
        <taxon>Pezizomycotina</taxon>
        <taxon>Eurotiomycetes</taxon>
        <taxon>Eurotiomycetidae</taxon>
        <taxon>Eurotiales</taxon>
        <taxon>Aspergillaceae</taxon>
        <taxon>Penicillium</taxon>
    </lineage>
</organism>
<protein>
    <recommendedName>
        <fullName evidence="3">RRM domain-containing protein</fullName>
    </recommendedName>
</protein>
<keyword evidence="5" id="KW-1185">Reference proteome</keyword>
<feature type="region of interest" description="Disordered" evidence="2">
    <location>
        <begin position="154"/>
        <end position="272"/>
    </location>
</feature>
<dbReference type="PANTHER" id="PTHR15481:SF0">
    <property type="entry name" value="LD23870P-RELATED"/>
    <property type="match status" value="1"/>
</dbReference>
<feature type="non-terminal residue" evidence="4">
    <location>
        <position position="272"/>
    </location>
</feature>
<comment type="caution">
    <text evidence="4">The sequence shown here is derived from an EMBL/GenBank/DDBJ whole genome shotgun (WGS) entry which is preliminary data.</text>
</comment>
<reference evidence="4" key="1">
    <citation type="submission" date="2022-12" db="EMBL/GenBank/DDBJ databases">
        <authorList>
            <person name="Petersen C."/>
        </authorList>
    </citation>
    <scope>NUCLEOTIDE SEQUENCE</scope>
    <source>
        <strain evidence="4">IBT 29677</strain>
    </source>
</reference>
<dbReference type="InterPro" id="IPR000504">
    <property type="entry name" value="RRM_dom"/>
</dbReference>
<dbReference type="GO" id="GO:0000398">
    <property type="term" value="P:mRNA splicing, via spliceosome"/>
    <property type="evidence" value="ECO:0007669"/>
    <property type="project" value="TreeGrafter"/>
</dbReference>
<dbReference type="InterPro" id="IPR035979">
    <property type="entry name" value="RBD_domain_sf"/>
</dbReference>
<name>A0A9W9W5S9_9EURO</name>
<dbReference type="PANTHER" id="PTHR15481">
    <property type="entry name" value="RIBONUCLEIC ACID BINDING PROTEIN S1"/>
    <property type="match status" value="1"/>
</dbReference>
<dbReference type="EMBL" id="JAPZBU010000005">
    <property type="protein sequence ID" value="KAJ5403983.1"/>
    <property type="molecule type" value="Genomic_DNA"/>
</dbReference>
<feature type="compositionally biased region" description="Basic and acidic residues" evidence="2">
    <location>
        <begin position="262"/>
        <end position="272"/>
    </location>
</feature>
<dbReference type="GO" id="GO:0005737">
    <property type="term" value="C:cytoplasm"/>
    <property type="evidence" value="ECO:0007669"/>
    <property type="project" value="TreeGrafter"/>
</dbReference>
<dbReference type="InterPro" id="IPR012677">
    <property type="entry name" value="Nucleotide-bd_a/b_plait_sf"/>
</dbReference>
<dbReference type="GO" id="GO:0003723">
    <property type="term" value="F:RNA binding"/>
    <property type="evidence" value="ECO:0007669"/>
    <property type="project" value="UniProtKB-KW"/>
</dbReference>
<dbReference type="Proteomes" id="UP001147747">
    <property type="component" value="Unassembled WGS sequence"/>
</dbReference>
<sequence>REVSATRKTQSPICLLVPLAGIRPADHPQRVRGLDLDLPVLARTRVREVPLGHLHLHEAELDRAVVAKTVDATEAEAEATVDHPVGPRVQRKAPSFGDIEYLDLPVNRAFMTNRGTAYILYYDPADAEAAIAHMHEAQLDGAVLNVAIVLPRRTFSRSPPPANRDRGNGGRSGFRRGSYAKSPPRRQGRGARPGERHDVYRPKSVSRSRSRSPVRNRSYSRSRSRSPPRRGSTRPKGSGQRRRRSPSYSSYDDSSRGGRTPTSDRTRSRNRH</sequence>
<dbReference type="AlphaFoldDB" id="A0A9W9W5S9"/>
<evidence type="ECO:0000256" key="1">
    <source>
        <dbReference type="ARBA" id="ARBA00022884"/>
    </source>
</evidence>
<feature type="domain" description="RRM" evidence="3">
    <location>
        <begin position="96"/>
        <end position="144"/>
    </location>
</feature>
<dbReference type="GeneID" id="81367471"/>
<evidence type="ECO:0000259" key="3">
    <source>
        <dbReference type="Pfam" id="PF00076"/>
    </source>
</evidence>
<feature type="compositionally biased region" description="Basic and acidic residues" evidence="2">
    <location>
        <begin position="192"/>
        <end position="201"/>
    </location>
</feature>
<dbReference type="SUPFAM" id="SSF54928">
    <property type="entry name" value="RNA-binding domain, RBD"/>
    <property type="match status" value="1"/>
</dbReference>
<reference evidence="4" key="2">
    <citation type="journal article" date="2023" name="IMA Fungus">
        <title>Comparative genomic study of the Penicillium genus elucidates a diverse pangenome and 15 lateral gene transfer events.</title>
        <authorList>
            <person name="Petersen C."/>
            <person name="Sorensen T."/>
            <person name="Nielsen M.R."/>
            <person name="Sondergaard T.E."/>
            <person name="Sorensen J.L."/>
            <person name="Fitzpatrick D.A."/>
            <person name="Frisvad J.C."/>
            <person name="Nielsen K.L."/>
        </authorList>
    </citation>
    <scope>NUCLEOTIDE SEQUENCE</scope>
    <source>
        <strain evidence="4">IBT 29677</strain>
    </source>
</reference>
<dbReference type="Pfam" id="PF00076">
    <property type="entry name" value="RRM_1"/>
    <property type="match status" value="1"/>
</dbReference>
<evidence type="ECO:0000313" key="5">
    <source>
        <dbReference type="Proteomes" id="UP001147747"/>
    </source>
</evidence>
<accession>A0A9W9W5S9</accession>
<dbReference type="OrthoDB" id="252020at2759"/>
<dbReference type="GO" id="GO:0061574">
    <property type="term" value="C:ASAP complex"/>
    <property type="evidence" value="ECO:0007669"/>
    <property type="project" value="TreeGrafter"/>
</dbReference>
<dbReference type="Gene3D" id="3.30.70.330">
    <property type="match status" value="1"/>
</dbReference>
<gene>
    <name evidence="4" type="ORF">N7509_003854</name>
</gene>
<dbReference type="GO" id="GO:0005654">
    <property type="term" value="C:nucleoplasm"/>
    <property type="evidence" value="ECO:0007669"/>
    <property type="project" value="TreeGrafter"/>
</dbReference>
<feature type="compositionally biased region" description="Basic residues" evidence="2">
    <location>
        <begin position="204"/>
        <end position="245"/>
    </location>
</feature>
<evidence type="ECO:0000313" key="4">
    <source>
        <dbReference type="EMBL" id="KAJ5403983.1"/>
    </source>
</evidence>
<evidence type="ECO:0000256" key="2">
    <source>
        <dbReference type="SAM" id="MobiDB-lite"/>
    </source>
</evidence>